<dbReference type="Pfam" id="PF15198">
    <property type="entry name" value="Dexa_ind"/>
    <property type="match status" value="1"/>
</dbReference>
<dbReference type="PRINTS" id="PR02032">
    <property type="entry name" value="DEXMETHSNEIP"/>
</dbReference>
<feature type="transmembrane region" description="Helical" evidence="2">
    <location>
        <begin position="154"/>
        <end position="173"/>
    </location>
</feature>
<reference evidence="3" key="1">
    <citation type="submission" date="2025-08" db="UniProtKB">
        <authorList>
            <consortium name="Ensembl"/>
        </authorList>
    </citation>
    <scope>IDENTIFICATION</scope>
</reference>
<dbReference type="Proteomes" id="UP000694389">
    <property type="component" value="Unassembled WGS sequence"/>
</dbReference>
<evidence type="ECO:0000256" key="1">
    <source>
        <dbReference type="SAM" id="MobiDB-lite"/>
    </source>
</evidence>
<sequence>QTEGDSGAEGLLRNRFKVWFVWELEFFHHRRRRRASGPKLQRLRPAVAVTLKARDTVIAKTSDTCADQSQQSPSSRPANQLPRLQTSVYGRDEPKWTPQPQPHPHHPSKIFSGDTSNSSPPHPGPAQTQEPFSMTHPIYAQLDSVESLLDELPYMFYLGLFFVNVLILYYAFLMEYIVLNVGIVFLPEDMDQALVDLGVLSDPASVPYDTDTELDVFEGYLE</sequence>
<dbReference type="InterPro" id="IPR023259">
    <property type="entry name" value="Dexamethasone-induced"/>
</dbReference>
<evidence type="ECO:0000313" key="4">
    <source>
        <dbReference type="Proteomes" id="UP000694389"/>
    </source>
</evidence>
<accession>A0A8P4KP88</accession>
<keyword evidence="2" id="KW-0812">Transmembrane</keyword>
<proteinExistence type="predicted"/>
<keyword evidence="2" id="KW-1133">Transmembrane helix</keyword>
<feature type="compositionally biased region" description="Polar residues" evidence="1">
    <location>
        <begin position="62"/>
        <end position="88"/>
    </location>
</feature>
<keyword evidence="2" id="KW-0472">Membrane</keyword>
<dbReference type="PANTHER" id="PTHR17070">
    <property type="entry name" value="DEXAMETHASONE-INDUCED PROTEIN"/>
    <property type="match status" value="1"/>
</dbReference>
<keyword evidence="4" id="KW-1185">Reference proteome</keyword>
<evidence type="ECO:0000313" key="3">
    <source>
        <dbReference type="Ensembl" id="ENSDLAP00005080187.1"/>
    </source>
</evidence>
<protein>
    <submittedName>
        <fullName evidence="3">Dexi homolog (mouse)</fullName>
    </submittedName>
</protein>
<feature type="region of interest" description="Disordered" evidence="1">
    <location>
        <begin position="62"/>
        <end position="131"/>
    </location>
</feature>
<dbReference type="AlphaFoldDB" id="A0A8P4KP88"/>
<dbReference type="GeneTree" id="ENSGT00390000013271"/>
<dbReference type="PANTHER" id="PTHR17070:SF0">
    <property type="entry name" value="DEXAMETHASONE-INDUCED PROTEIN"/>
    <property type="match status" value="1"/>
</dbReference>
<evidence type="ECO:0000256" key="2">
    <source>
        <dbReference type="SAM" id="Phobius"/>
    </source>
</evidence>
<organism evidence="3 4">
    <name type="scientific">Dicentrarchus labrax</name>
    <name type="common">European seabass</name>
    <name type="synonym">Morone labrax</name>
    <dbReference type="NCBI Taxonomy" id="13489"/>
    <lineage>
        <taxon>Eukaryota</taxon>
        <taxon>Metazoa</taxon>
        <taxon>Chordata</taxon>
        <taxon>Craniata</taxon>
        <taxon>Vertebrata</taxon>
        <taxon>Euteleostomi</taxon>
        <taxon>Actinopterygii</taxon>
        <taxon>Neopterygii</taxon>
        <taxon>Teleostei</taxon>
        <taxon>Neoteleostei</taxon>
        <taxon>Acanthomorphata</taxon>
        <taxon>Eupercaria</taxon>
        <taxon>Moronidae</taxon>
        <taxon>Dicentrarchus</taxon>
    </lineage>
</organism>
<reference evidence="3" key="2">
    <citation type="submission" date="2025-09" db="UniProtKB">
        <authorList>
            <consortium name="Ensembl"/>
        </authorList>
    </citation>
    <scope>IDENTIFICATION</scope>
</reference>
<name>A0A8P4KP88_DICLA</name>
<dbReference type="Ensembl" id="ENSDLAT00005088943.1">
    <property type="protein sequence ID" value="ENSDLAP00005080187.1"/>
    <property type="gene ID" value="ENSDLAG00005032483.1"/>
</dbReference>